<dbReference type="PRINTS" id="PR00081">
    <property type="entry name" value="GDHRDH"/>
</dbReference>
<sequence>MMAKVWFITGASSGFGAELAKAIIEKGDKLAATFRKEEQANEFSQQHGGKGIGVVLDVTQTEKVPAALQQTIEKFGRIDVLVNNAGYGTLGAIEEFSMEEIRAQMETNFFGAIAMTKAALPIMRQQGSGHIVQISSQAGFRAGAGFGLYNASKFALEGFSEALALEVAPFGIKVTIVEPGPFRTEFLAGSMKAAAQKIEAYQSSPVGNTYKYVNDMNGKQEGDPVKAAKAIVDYVYSENKALRLPLGKAPVQAIRMKLKQVEEDLNANEAIAVSTVFVD</sequence>
<gene>
    <name evidence="4" type="ORF">FSB75_17780</name>
</gene>
<dbReference type="InterPro" id="IPR051911">
    <property type="entry name" value="SDR_oxidoreductase"/>
</dbReference>
<dbReference type="KEGG" id="fgg:FSB75_17780"/>
<dbReference type="CDD" id="cd05374">
    <property type="entry name" value="17beta-HSD-like_SDR_c"/>
    <property type="match status" value="1"/>
</dbReference>
<name>A0A5B8UM83_9BACT</name>
<evidence type="ECO:0000313" key="4">
    <source>
        <dbReference type="EMBL" id="QEC57673.1"/>
    </source>
</evidence>
<comment type="similarity">
    <text evidence="1 3">Belongs to the short-chain dehydrogenases/reductases (SDR) family.</text>
</comment>
<organism evidence="4 5">
    <name type="scientific">Flavisolibacter ginsenosidimutans</name>
    <dbReference type="NCBI Taxonomy" id="661481"/>
    <lineage>
        <taxon>Bacteria</taxon>
        <taxon>Pseudomonadati</taxon>
        <taxon>Bacteroidota</taxon>
        <taxon>Chitinophagia</taxon>
        <taxon>Chitinophagales</taxon>
        <taxon>Chitinophagaceae</taxon>
        <taxon>Flavisolibacter</taxon>
    </lineage>
</organism>
<dbReference type="PANTHER" id="PTHR43976">
    <property type="entry name" value="SHORT CHAIN DEHYDROGENASE"/>
    <property type="match status" value="1"/>
</dbReference>
<keyword evidence="2" id="KW-0560">Oxidoreductase</keyword>
<dbReference type="PANTHER" id="PTHR43976:SF16">
    <property type="entry name" value="SHORT-CHAIN DEHYDROGENASE_REDUCTASE FAMILY PROTEIN"/>
    <property type="match status" value="1"/>
</dbReference>
<dbReference type="PRINTS" id="PR00080">
    <property type="entry name" value="SDRFAMILY"/>
</dbReference>
<protein>
    <submittedName>
        <fullName evidence="4">SDR family NAD(P)-dependent oxidoreductase</fullName>
    </submittedName>
</protein>
<dbReference type="SUPFAM" id="SSF51735">
    <property type="entry name" value="NAD(P)-binding Rossmann-fold domains"/>
    <property type="match status" value="1"/>
</dbReference>
<dbReference type="NCBIfam" id="NF006114">
    <property type="entry name" value="PRK08263.1"/>
    <property type="match status" value="1"/>
</dbReference>
<evidence type="ECO:0000313" key="5">
    <source>
        <dbReference type="Proteomes" id="UP000321204"/>
    </source>
</evidence>
<evidence type="ECO:0000256" key="3">
    <source>
        <dbReference type="RuleBase" id="RU000363"/>
    </source>
</evidence>
<dbReference type="NCBIfam" id="NF004824">
    <property type="entry name" value="PRK06180.1"/>
    <property type="match status" value="1"/>
</dbReference>
<dbReference type="InterPro" id="IPR002347">
    <property type="entry name" value="SDR_fam"/>
</dbReference>
<proteinExistence type="inferred from homology"/>
<dbReference type="Proteomes" id="UP000321204">
    <property type="component" value="Chromosome"/>
</dbReference>
<dbReference type="OrthoDB" id="1235794at2"/>
<dbReference type="Pfam" id="PF00106">
    <property type="entry name" value="adh_short"/>
    <property type="match status" value="1"/>
</dbReference>
<dbReference type="Gene3D" id="3.40.50.720">
    <property type="entry name" value="NAD(P)-binding Rossmann-like Domain"/>
    <property type="match status" value="1"/>
</dbReference>
<reference evidence="4 5" key="1">
    <citation type="journal article" date="2015" name="Int. J. Syst. Evol. Microbiol.">
        <title>Flavisolibacter ginsenosidimutans sp. nov., with ginsenoside-converting activity isolated from soil used for cultivating ginseng.</title>
        <authorList>
            <person name="Zhao Y."/>
            <person name="Liu Q."/>
            <person name="Kang M.S."/>
            <person name="Jin F."/>
            <person name="Yu H."/>
            <person name="Im W.T."/>
        </authorList>
    </citation>
    <scope>NUCLEOTIDE SEQUENCE [LARGE SCALE GENOMIC DNA]</scope>
    <source>
        <strain evidence="4 5">Gsoil 636</strain>
    </source>
</reference>
<keyword evidence="5" id="KW-1185">Reference proteome</keyword>
<accession>A0A5B8UM83</accession>
<dbReference type="InterPro" id="IPR020904">
    <property type="entry name" value="Sc_DH/Rdtase_CS"/>
</dbReference>
<dbReference type="PROSITE" id="PS00061">
    <property type="entry name" value="ADH_SHORT"/>
    <property type="match status" value="1"/>
</dbReference>
<dbReference type="AlphaFoldDB" id="A0A5B8UM83"/>
<evidence type="ECO:0000256" key="2">
    <source>
        <dbReference type="ARBA" id="ARBA00023002"/>
    </source>
</evidence>
<dbReference type="GO" id="GO:0016491">
    <property type="term" value="F:oxidoreductase activity"/>
    <property type="evidence" value="ECO:0007669"/>
    <property type="project" value="UniProtKB-KW"/>
</dbReference>
<dbReference type="InterPro" id="IPR036291">
    <property type="entry name" value="NAD(P)-bd_dom_sf"/>
</dbReference>
<evidence type="ECO:0000256" key="1">
    <source>
        <dbReference type="ARBA" id="ARBA00006484"/>
    </source>
</evidence>
<dbReference type="EMBL" id="CP042433">
    <property type="protein sequence ID" value="QEC57673.1"/>
    <property type="molecule type" value="Genomic_DNA"/>
</dbReference>